<evidence type="ECO:0000259" key="8">
    <source>
        <dbReference type="Pfam" id="PF04290"/>
    </source>
</evidence>
<dbReference type="RefSeq" id="WP_093448321.1">
    <property type="nucleotide sequence ID" value="NZ_BAABWI010000003.1"/>
</dbReference>
<organism evidence="9 10">
    <name type="scientific">Pseudooceanicola nitratireducens</name>
    <dbReference type="NCBI Taxonomy" id="517719"/>
    <lineage>
        <taxon>Bacteria</taxon>
        <taxon>Pseudomonadati</taxon>
        <taxon>Pseudomonadota</taxon>
        <taxon>Alphaproteobacteria</taxon>
        <taxon>Rhodobacterales</taxon>
        <taxon>Paracoccaceae</taxon>
        <taxon>Pseudooceanicola</taxon>
    </lineage>
</organism>
<feature type="domain" description="Tripartite ATP-independent periplasmic transporters DctQ component" evidence="8">
    <location>
        <begin position="125"/>
        <end position="195"/>
    </location>
</feature>
<dbReference type="InterPro" id="IPR055348">
    <property type="entry name" value="DctQ"/>
</dbReference>
<feature type="transmembrane region" description="Helical" evidence="7">
    <location>
        <begin position="50"/>
        <end position="68"/>
    </location>
</feature>
<feature type="transmembrane region" description="Helical" evidence="7">
    <location>
        <begin position="89"/>
        <end position="111"/>
    </location>
</feature>
<dbReference type="STRING" id="517719.SAMN05421762_2170"/>
<accession>A0A1I1M3N7</accession>
<comment type="similarity">
    <text evidence="7">Belongs to the TRAP transporter small permease family.</text>
</comment>
<evidence type="ECO:0000256" key="4">
    <source>
        <dbReference type="ARBA" id="ARBA00022692"/>
    </source>
</evidence>
<keyword evidence="10" id="KW-1185">Reference proteome</keyword>
<keyword evidence="4 7" id="KW-0812">Transmembrane</keyword>
<evidence type="ECO:0000313" key="9">
    <source>
        <dbReference type="EMBL" id="SFC77818.1"/>
    </source>
</evidence>
<evidence type="ECO:0000256" key="1">
    <source>
        <dbReference type="ARBA" id="ARBA00004651"/>
    </source>
</evidence>
<evidence type="ECO:0000256" key="7">
    <source>
        <dbReference type="RuleBase" id="RU369079"/>
    </source>
</evidence>
<dbReference type="EMBL" id="FOLX01000001">
    <property type="protein sequence ID" value="SFC77818.1"/>
    <property type="molecule type" value="Genomic_DNA"/>
</dbReference>
<evidence type="ECO:0000256" key="3">
    <source>
        <dbReference type="ARBA" id="ARBA00022475"/>
    </source>
</evidence>
<comment type="subunit">
    <text evidence="7">The complex comprises the extracytoplasmic solute receptor protein and the two transmembrane proteins.</text>
</comment>
<dbReference type="OrthoDB" id="9794346at2"/>
<dbReference type="Pfam" id="PF04290">
    <property type="entry name" value="DctQ"/>
    <property type="match status" value="1"/>
</dbReference>
<feature type="transmembrane region" description="Helical" evidence="7">
    <location>
        <begin position="174"/>
        <end position="197"/>
    </location>
</feature>
<keyword evidence="7" id="KW-0997">Cell inner membrane</keyword>
<name>A0A1I1M3N7_9RHOB</name>
<comment type="subcellular location">
    <subcellularLocation>
        <location evidence="7">Cell inner membrane</location>
        <topology evidence="7">Multi-pass membrane protein</topology>
    </subcellularLocation>
    <subcellularLocation>
        <location evidence="1">Cell membrane</location>
        <topology evidence="1">Multi-pass membrane protein</topology>
    </subcellularLocation>
</comment>
<keyword evidence="6 7" id="KW-0472">Membrane</keyword>
<gene>
    <name evidence="9" type="ORF">SAMN05421762_2170</name>
</gene>
<keyword evidence="2 7" id="KW-0813">Transport</keyword>
<evidence type="ECO:0000256" key="6">
    <source>
        <dbReference type="ARBA" id="ARBA00023136"/>
    </source>
</evidence>
<evidence type="ECO:0000256" key="5">
    <source>
        <dbReference type="ARBA" id="ARBA00022989"/>
    </source>
</evidence>
<keyword evidence="5 7" id="KW-1133">Transmembrane helix</keyword>
<comment type="caution">
    <text evidence="7">Lacks conserved residue(s) required for the propagation of feature annotation.</text>
</comment>
<sequence length="297" mass="34177">MIDALSWLFGHIGLGFYHFFYAVTHPGLWLDWSNKESLLRFVYYGGSTEFFFVLFDIFLVLTVAGVIFRRFMWGMVRVLEGFANFVGRAAAWAGLIMVGQQIIIIFLQSIFRLGEITMSPFGIGFAHSVTWYGEGLKFWNAIVVGLCVSYAFVQGSHVRVDLIYSGVSHRAKKVIDMFGSLFFMIPFAVLAWMYSWYFLWRHLITPKVSASDKLELMLRKSKIVKWNVERTGFSPDGFDAYFLFKILILSFIALVFLHGIAFFYRSLLEFIEGEEAQDKYLDRDTLGAGEEAYEGTH</sequence>
<evidence type="ECO:0000256" key="2">
    <source>
        <dbReference type="ARBA" id="ARBA00022448"/>
    </source>
</evidence>
<protein>
    <recommendedName>
        <fullName evidence="7">TRAP transporter small permease protein</fullName>
    </recommendedName>
</protein>
<evidence type="ECO:0000313" key="10">
    <source>
        <dbReference type="Proteomes" id="UP000231644"/>
    </source>
</evidence>
<dbReference type="Proteomes" id="UP000231644">
    <property type="component" value="Unassembled WGS sequence"/>
</dbReference>
<comment type="function">
    <text evidence="7">Part of the tripartite ATP-independent periplasmic (TRAP) transport system.</text>
</comment>
<dbReference type="GO" id="GO:0022857">
    <property type="term" value="F:transmembrane transporter activity"/>
    <property type="evidence" value="ECO:0007669"/>
    <property type="project" value="UniProtKB-UniRule"/>
</dbReference>
<dbReference type="GO" id="GO:0005886">
    <property type="term" value="C:plasma membrane"/>
    <property type="evidence" value="ECO:0007669"/>
    <property type="project" value="UniProtKB-SubCell"/>
</dbReference>
<proteinExistence type="inferred from homology"/>
<dbReference type="AlphaFoldDB" id="A0A1I1M3N7"/>
<feature type="transmembrane region" description="Helical" evidence="7">
    <location>
        <begin position="131"/>
        <end position="153"/>
    </location>
</feature>
<keyword evidence="3" id="KW-1003">Cell membrane</keyword>
<reference evidence="9 10" key="1">
    <citation type="submission" date="2016-10" db="EMBL/GenBank/DDBJ databases">
        <authorList>
            <person name="de Groot N.N."/>
        </authorList>
    </citation>
    <scope>NUCLEOTIDE SEQUENCE [LARGE SCALE GENOMIC DNA]</scope>
    <source>
        <strain evidence="9 10">DSM 29619</strain>
    </source>
</reference>
<feature type="transmembrane region" description="Helical" evidence="7">
    <location>
        <begin position="7"/>
        <end position="30"/>
    </location>
</feature>
<feature type="transmembrane region" description="Helical" evidence="7">
    <location>
        <begin position="242"/>
        <end position="264"/>
    </location>
</feature>